<comment type="catalytic activity">
    <reaction evidence="14 15">
        <text>ATP + H2O = ADP + phosphate + H(+)</text>
        <dbReference type="Rhea" id="RHEA:13065"/>
        <dbReference type="ChEBI" id="CHEBI:15377"/>
        <dbReference type="ChEBI" id="CHEBI:15378"/>
        <dbReference type="ChEBI" id="CHEBI:30616"/>
        <dbReference type="ChEBI" id="CHEBI:43474"/>
        <dbReference type="ChEBI" id="CHEBI:456216"/>
        <dbReference type="EC" id="5.6.2.4"/>
    </reaction>
</comment>
<name>A0ABZ0CD30_9SPIR</name>
<comment type="similarity">
    <text evidence="1 15">Belongs to the helicase family. RecG subfamily.</text>
</comment>
<dbReference type="Pfam" id="PF00270">
    <property type="entry name" value="DEAD"/>
    <property type="match status" value="1"/>
</dbReference>
<dbReference type="RefSeq" id="WP_316257368.1">
    <property type="nucleotide sequence ID" value="NZ_CP132449.1"/>
</dbReference>
<evidence type="ECO:0000256" key="15">
    <source>
        <dbReference type="RuleBase" id="RU363016"/>
    </source>
</evidence>
<dbReference type="EMBL" id="CP132449">
    <property type="protein sequence ID" value="WNY64202.1"/>
    <property type="molecule type" value="Genomic_DNA"/>
</dbReference>
<dbReference type="Pfam" id="PF19833">
    <property type="entry name" value="RecG_dom3_C"/>
    <property type="match status" value="1"/>
</dbReference>
<keyword evidence="3 15" id="KW-0547">Nucleotide-binding</keyword>
<evidence type="ECO:0000313" key="19">
    <source>
        <dbReference type="Proteomes" id="UP001305925"/>
    </source>
</evidence>
<dbReference type="InterPro" id="IPR033454">
    <property type="entry name" value="RecG_wedge"/>
</dbReference>
<dbReference type="GO" id="GO:0003678">
    <property type="term" value="F:DNA helicase activity"/>
    <property type="evidence" value="ECO:0007669"/>
    <property type="project" value="UniProtKB-EC"/>
</dbReference>
<feature type="domain" description="Helicase ATP-binding" evidence="16">
    <location>
        <begin position="277"/>
        <end position="438"/>
    </location>
</feature>
<dbReference type="Pfam" id="PF00271">
    <property type="entry name" value="Helicase_C"/>
    <property type="match status" value="1"/>
</dbReference>
<dbReference type="NCBIfam" id="NF008168">
    <property type="entry name" value="PRK10917.2-2"/>
    <property type="match status" value="1"/>
</dbReference>
<dbReference type="SUPFAM" id="SSF52540">
    <property type="entry name" value="P-loop containing nucleoside triphosphate hydrolases"/>
    <property type="match status" value="2"/>
</dbReference>
<evidence type="ECO:0000256" key="13">
    <source>
        <dbReference type="ARBA" id="ARBA00034808"/>
    </source>
</evidence>
<dbReference type="InterPro" id="IPR004609">
    <property type="entry name" value="ATP-dep_DNA_helicase_RecG"/>
</dbReference>
<evidence type="ECO:0000256" key="11">
    <source>
        <dbReference type="ARBA" id="ARBA00023235"/>
    </source>
</evidence>
<evidence type="ECO:0000256" key="8">
    <source>
        <dbReference type="ARBA" id="ARBA00023125"/>
    </source>
</evidence>
<dbReference type="InterPro" id="IPR047112">
    <property type="entry name" value="RecG/Mfd"/>
</dbReference>
<sequence length="686" mass="78971">MFLHEFEYELKGIGGLGEKGVERLNNLQIFNVKDLIEFFPVKYEDRQNIQTFPDFSKVKSCDMMTVFTVVGHKKFGDSSKKNLKLTAISVNDESFEILLFNRAFLENVFKIDKKFYIYSKFTYNDYSGLWSCSNFDSEVYSDKPERFKKILPVYSLTEGLTSKKISLYVREALEYFFKFGQTDIPKFLIEKYSLLSLSDALKEIHFPSSLEMLEKAKKTLIYREIFLLQFFSRYRSSKVLFREKRHLSKNLLERVISSLPFELTEDQKISVDEIFSDLNSSKPMNRLLQGDVGSGKTLVALLSGLPLIEAGYQVAFMAPTDLLARQHYDNLSNILLSFNISMTLLTGSLKKKDKEQALESIKNGASGLIVGTHAIFYESTEFKRLAYVIIDEQHKFGVVQREELKNKGEGVDMLLMSATPIPRSFALTLFGDLEVSFIKTLPKGRLPITTYLARHGNEDKVYEFLRKELLKGHQVYFVYPLISSSEKFELKDVNNMCLKLKEVFSEYVVDMLHSKLPSDLKEEIMKNFYSKKVDILVTTSVIEVGIDCPNATCMVVEHAERFGLSTLHQIRGRVGRSNLQSFFFLLYKEPLTSAGKFRLKTIKENLDGFKIAEEDLRLRGPGNLFGLEQAGYLKLKIANFVDDRDVIVLIREELDLFFYDNSAYDKLDIDLLDNLFCSYLNVGRSI</sequence>
<evidence type="ECO:0000256" key="3">
    <source>
        <dbReference type="ARBA" id="ARBA00022741"/>
    </source>
</evidence>
<evidence type="ECO:0000256" key="14">
    <source>
        <dbReference type="ARBA" id="ARBA00048988"/>
    </source>
</evidence>
<dbReference type="Proteomes" id="UP001305925">
    <property type="component" value="Chromosome"/>
</dbReference>
<keyword evidence="7 15" id="KW-0067">ATP-binding</keyword>
<organism evidence="18 19">
    <name type="scientific">Borreliella americana</name>
    <dbReference type="NCBI Taxonomy" id="478807"/>
    <lineage>
        <taxon>Bacteria</taxon>
        <taxon>Pseudomonadati</taxon>
        <taxon>Spirochaetota</taxon>
        <taxon>Spirochaetia</taxon>
        <taxon>Spirochaetales</taxon>
        <taxon>Borreliaceae</taxon>
        <taxon>Borreliella</taxon>
    </lineage>
</organism>
<dbReference type="CDD" id="cd18811">
    <property type="entry name" value="SF2_C_RecG"/>
    <property type="match status" value="1"/>
</dbReference>
<dbReference type="NCBIfam" id="TIGR00643">
    <property type="entry name" value="recG"/>
    <property type="match status" value="1"/>
</dbReference>
<keyword evidence="11" id="KW-0413">Isomerase</keyword>
<dbReference type="InterPro" id="IPR027417">
    <property type="entry name" value="P-loop_NTPase"/>
</dbReference>
<dbReference type="EC" id="5.6.2.4" evidence="13 15"/>
<dbReference type="Pfam" id="PF17191">
    <property type="entry name" value="RecG_wedge"/>
    <property type="match status" value="1"/>
</dbReference>
<evidence type="ECO:0000313" key="18">
    <source>
        <dbReference type="EMBL" id="WNY64202.1"/>
    </source>
</evidence>
<evidence type="ECO:0000256" key="7">
    <source>
        <dbReference type="ARBA" id="ARBA00022840"/>
    </source>
</evidence>
<evidence type="ECO:0000256" key="5">
    <source>
        <dbReference type="ARBA" id="ARBA00022801"/>
    </source>
</evidence>
<dbReference type="NCBIfam" id="NF008165">
    <property type="entry name" value="PRK10917.1-3"/>
    <property type="match status" value="1"/>
</dbReference>
<evidence type="ECO:0000259" key="16">
    <source>
        <dbReference type="PROSITE" id="PS51192"/>
    </source>
</evidence>
<keyword evidence="10 15" id="KW-0234">DNA repair</keyword>
<dbReference type="SMART" id="SM00487">
    <property type="entry name" value="DEXDc"/>
    <property type="match status" value="1"/>
</dbReference>
<dbReference type="SMART" id="SM00490">
    <property type="entry name" value="HELICc"/>
    <property type="match status" value="1"/>
</dbReference>
<keyword evidence="5 15" id="KW-0378">Hydrolase</keyword>
<dbReference type="InterPro" id="IPR012340">
    <property type="entry name" value="NA-bd_OB-fold"/>
</dbReference>
<dbReference type="PROSITE" id="PS51192">
    <property type="entry name" value="HELICASE_ATP_BIND_1"/>
    <property type="match status" value="1"/>
</dbReference>
<gene>
    <name evidence="18" type="primary">recG</name>
    <name evidence="18" type="ORF">QIA00_02890</name>
</gene>
<dbReference type="InterPro" id="IPR011545">
    <property type="entry name" value="DEAD/DEAH_box_helicase_dom"/>
</dbReference>
<dbReference type="InterPro" id="IPR001650">
    <property type="entry name" value="Helicase_C-like"/>
</dbReference>
<evidence type="ECO:0000256" key="10">
    <source>
        <dbReference type="ARBA" id="ARBA00023204"/>
    </source>
</evidence>
<keyword evidence="4 15" id="KW-0227">DNA damage</keyword>
<dbReference type="Gene3D" id="3.40.50.300">
    <property type="entry name" value="P-loop containing nucleotide triphosphate hydrolases"/>
    <property type="match status" value="2"/>
</dbReference>
<evidence type="ECO:0000256" key="1">
    <source>
        <dbReference type="ARBA" id="ARBA00007504"/>
    </source>
</evidence>
<dbReference type="SUPFAM" id="SSF50249">
    <property type="entry name" value="Nucleic acid-binding proteins"/>
    <property type="match status" value="1"/>
</dbReference>
<protein>
    <recommendedName>
        <fullName evidence="2 15">ATP-dependent DNA helicase RecG</fullName>
        <ecNumber evidence="13 15">5.6.2.4</ecNumber>
    </recommendedName>
</protein>
<evidence type="ECO:0000256" key="2">
    <source>
        <dbReference type="ARBA" id="ARBA00017846"/>
    </source>
</evidence>
<keyword evidence="19" id="KW-1185">Reference proteome</keyword>
<accession>A0ABZ0CD30</accession>
<dbReference type="InterPro" id="IPR045562">
    <property type="entry name" value="RecG_dom3_C"/>
</dbReference>
<keyword evidence="8" id="KW-0238">DNA-binding</keyword>
<comment type="catalytic activity">
    <reaction evidence="12 15">
        <text>Couples ATP hydrolysis with the unwinding of duplex DNA by translocating in the 3'-5' direction.</text>
        <dbReference type="EC" id="5.6.2.4"/>
    </reaction>
</comment>
<dbReference type="PANTHER" id="PTHR47964">
    <property type="entry name" value="ATP-DEPENDENT DNA HELICASE HOMOLOG RECG, CHLOROPLASTIC"/>
    <property type="match status" value="1"/>
</dbReference>
<evidence type="ECO:0000256" key="9">
    <source>
        <dbReference type="ARBA" id="ARBA00023172"/>
    </source>
</evidence>
<keyword evidence="9 15" id="KW-0233">DNA recombination</keyword>
<comment type="function">
    <text evidence="15">Plays a critical role in recombination and DNA repair. Helps process Holliday junction intermediates to mature products by catalyzing branch migration. Has replication fork regression activity, unwinds stalled or blocked replication forks to make a HJ that can be resolved. Has a DNA unwinding activity characteristic of a DNA helicase with 3'-5' polarity.</text>
</comment>
<proteinExistence type="inferred from homology"/>
<dbReference type="PANTHER" id="PTHR47964:SF1">
    <property type="entry name" value="ATP-DEPENDENT DNA HELICASE HOMOLOG RECG, CHLOROPLASTIC"/>
    <property type="match status" value="1"/>
</dbReference>
<reference evidence="18" key="1">
    <citation type="submission" date="2023-07" db="EMBL/GenBank/DDBJ databases">
        <title>Genome sequencing of multiple Borrelia sensu lato isolates.</title>
        <authorList>
            <person name="Mongodin E.F."/>
            <person name="Rudenko N."/>
            <person name="Fraser C.M."/>
            <person name="Schutzer S."/>
            <person name="Luft B."/>
            <person name="Morgan R."/>
            <person name="Chastens S."/>
            <person name="Qiu W."/>
        </authorList>
    </citation>
    <scope>NUCLEOTIDE SEQUENCE [LARGE SCALE GENOMIC DNA]</scope>
    <source>
        <strain evidence="18">SCW30h</strain>
    </source>
</reference>
<evidence type="ECO:0000256" key="6">
    <source>
        <dbReference type="ARBA" id="ARBA00022806"/>
    </source>
</evidence>
<evidence type="ECO:0000256" key="12">
    <source>
        <dbReference type="ARBA" id="ARBA00034617"/>
    </source>
</evidence>
<dbReference type="InterPro" id="IPR014001">
    <property type="entry name" value="Helicase_ATP-bd"/>
</dbReference>
<evidence type="ECO:0000256" key="4">
    <source>
        <dbReference type="ARBA" id="ARBA00022763"/>
    </source>
</evidence>
<keyword evidence="6 15" id="KW-0347">Helicase</keyword>
<dbReference type="GO" id="GO:0016787">
    <property type="term" value="F:hydrolase activity"/>
    <property type="evidence" value="ECO:0007669"/>
    <property type="project" value="UniProtKB-KW"/>
</dbReference>
<dbReference type="PROSITE" id="PS51194">
    <property type="entry name" value="HELICASE_CTER"/>
    <property type="match status" value="1"/>
</dbReference>
<evidence type="ECO:0000259" key="17">
    <source>
        <dbReference type="PROSITE" id="PS51194"/>
    </source>
</evidence>
<feature type="domain" description="Helicase C-terminal" evidence="17">
    <location>
        <begin position="457"/>
        <end position="617"/>
    </location>
</feature>
<dbReference type="CDD" id="cd17992">
    <property type="entry name" value="DEXHc_RecG"/>
    <property type="match status" value="1"/>
</dbReference>